<evidence type="ECO:0000256" key="3">
    <source>
        <dbReference type="ARBA" id="ARBA00022982"/>
    </source>
</evidence>
<evidence type="ECO:0000256" key="2">
    <source>
        <dbReference type="ARBA" id="ARBA00022448"/>
    </source>
</evidence>
<dbReference type="PRINTS" id="PR00421">
    <property type="entry name" value="THIOREDOXIN"/>
</dbReference>
<keyword evidence="4" id="KW-1015">Disulfide bond</keyword>
<dbReference type="InterPro" id="IPR036249">
    <property type="entry name" value="Thioredoxin-like_sf"/>
</dbReference>
<reference evidence="9 10" key="1">
    <citation type="submission" date="2023-12" db="EMBL/GenBank/DDBJ databases">
        <title>Baltic Sea Cyanobacteria.</title>
        <authorList>
            <person name="Delbaje E."/>
            <person name="Fewer D.P."/>
            <person name="Shishido T.K."/>
        </authorList>
    </citation>
    <scope>NUCLEOTIDE SEQUENCE [LARGE SCALE GENOMIC DNA]</scope>
    <source>
        <strain evidence="9 10">CCNP 1315</strain>
    </source>
</reference>
<keyword evidence="2" id="KW-0813">Transport</keyword>
<dbReference type="Proteomes" id="UP001301728">
    <property type="component" value="Unassembled WGS sequence"/>
</dbReference>
<feature type="domain" description="Thioredoxin" evidence="8">
    <location>
        <begin position="1"/>
        <end position="111"/>
    </location>
</feature>
<protein>
    <recommendedName>
        <fullName evidence="6 7">Thioredoxin</fullName>
    </recommendedName>
</protein>
<evidence type="ECO:0000256" key="4">
    <source>
        <dbReference type="ARBA" id="ARBA00023157"/>
    </source>
</evidence>
<dbReference type="EMBL" id="JAYGHT010000068">
    <property type="protein sequence ID" value="MEA5519723.1"/>
    <property type="molecule type" value="Genomic_DNA"/>
</dbReference>
<evidence type="ECO:0000256" key="7">
    <source>
        <dbReference type="PIRNR" id="PIRNR000077"/>
    </source>
</evidence>
<dbReference type="PANTHER" id="PTHR45663:SF11">
    <property type="entry name" value="GEO12009P1"/>
    <property type="match status" value="1"/>
</dbReference>
<dbReference type="Gene3D" id="3.40.30.10">
    <property type="entry name" value="Glutaredoxin"/>
    <property type="match status" value="1"/>
</dbReference>
<dbReference type="Pfam" id="PF00085">
    <property type="entry name" value="Thioredoxin"/>
    <property type="match status" value="1"/>
</dbReference>
<dbReference type="NCBIfam" id="TIGR01068">
    <property type="entry name" value="thioredoxin"/>
    <property type="match status" value="1"/>
</dbReference>
<dbReference type="PROSITE" id="PS00194">
    <property type="entry name" value="THIOREDOXIN_1"/>
    <property type="match status" value="1"/>
</dbReference>
<dbReference type="PROSITE" id="PS51352">
    <property type="entry name" value="THIOREDOXIN_2"/>
    <property type="match status" value="1"/>
</dbReference>
<dbReference type="InterPro" id="IPR005746">
    <property type="entry name" value="Thioredoxin"/>
</dbReference>
<sequence>MSEAEKYITLTDKNFEIEVLKSPIPVVVDFWAPWCGPCRVMNPIVSGLAAEFDGVVKVGKLNIDDYEELPTQYRIEAIPTLLFFSEGEVIYRVDGVVDQSVLSNKVQELVDQVSSANSLA</sequence>
<dbReference type="PANTHER" id="PTHR45663">
    <property type="entry name" value="GEO12009P1"/>
    <property type="match status" value="1"/>
</dbReference>
<accession>A0ABU5TZ55</accession>
<dbReference type="InterPro" id="IPR017937">
    <property type="entry name" value="Thioredoxin_CS"/>
</dbReference>
<dbReference type="SUPFAM" id="SSF52833">
    <property type="entry name" value="Thioredoxin-like"/>
    <property type="match status" value="1"/>
</dbReference>
<evidence type="ECO:0000313" key="9">
    <source>
        <dbReference type="EMBL" id="MEA5519723.1"/>
    </source>
</evidence>
<dbReference type="InterPro" id="IPR013766">
    <property type="entry name" value="Thioredoxin_domain"/>
</dbReference>
<organism evidence="9 10">
    <name type="scientific">Limnoraphis robusta CCNP1315</name>
    <dbReference type="NCBI Taxonomy" id="3110306"/>
    <lineage>
        <taxon>Bacteria</taxon>
        <taxon>Bacillati</taxon>
        <taxon>Cyanobacteriota</taxon>
        <taxon>Cyanophyceae</taxon>
        <taxon>Oscillatoriophycideae</taxon>
        <taxon>Oscillatoriales</taxon>
        <taxon>Sirenicapillariaceae</taxon>
        <taxon>Limnoraphis</taxon>
    </lineage>
</organism>
<dbReference type="CDD" id="cd02947">
    <property type="entry name" value="TRX_family"/>
    <property type="match status" value="1"/>
</dbReference>
<keyword evidence="5" id="KW-0676">Redox-active center</keyword>
<name>A0ABU5TZ55_9CYAN</name>
<comment type="caution">
    <text evidence="9">The sequence shown here is derived from an EMBL/GenBank/DDBJ whole genome shotgun (WGS) entry which is preliminary data.</text>
</comment>
<keyword evidence="3" id="KW-0249">Electron transport</keyword>
<dbReference type="PIRSF" id="PIRSF000077">
    <property type="entry name" value="Thioredoxin"/>
    <property type="match status" value="1"/>
</dbReference>
<keyword evidence="10" id="KW-1185">Reference proteome</keyword>
<evidence type="ECO:0000259" key="8">
    <source>
        <dbReference type="PROSITE" id="PS51352"/>
    </source>
</evidence>
<gene>
    <name evidence="9" type="primary">trxA</name>
    <name evidence="9" type="ORF">VB854_12295</name>
</gene>
<dbReference type="RefSeq" id="WP_323272603.1">
    <property type="nucleotide sequence ID" value="NZ_JAYGHT010000068.1"/>
</dbReference>
<evidence type="ECO:0000313" key="10">
    <source>
        <dbReference type="Proteomes" id="UP001301728"/>
    </source>
</evidence>
<proteinExistence type="inferred from homology"/>
<evidence type="ECO:0000256" key="5">
    <source>
        <dbReference type="ARBA" id="ARBA00023284"/>
    </source>
</evidence>
<evidence type="ECO:0000256" key="6">
    <source>
        <dbReference type="NCBIfam" id="TIGR01068"/>
    </source>
</evidence>
<comment type="similarity">
    <text evidence="1 7">Belongs to the thioredoxin family.</text>
</comment>
<evidence type="ECO:0000256" key="1">
    <source>
        <dbReference type="ARBA" id="ARBA00008987"/>
    </source>
</evidence>